<protein>
    <submittedName>
        <fullName evidence="2">Uncharacterized protein</fullName>
    </submittedName>
</protein>
<dbReference type="AlphaFoldDB" id="A0A843VD73"/>
<name>A0A843VD73_COLES</name>
<dbReference type="OrthoDB" id="777403at2759"/>
<feature type="transmembrane region" description="Helical" evidence="1">
    <location>
        <begin position="223"/>
        <end position="248"/>
    </location>
</feature>
<feature type="transmembrane region" description="Helical" evidence="1">
    <location>
        <begin position="147"/>
        <end position="166"/>
    </location>
</feature>
<keyword evidence="1" id="KW-0472">Membrane</keyword>
<comment type="caution">
    <text evidence="2">The sequence shown here is derived from an EMBL/GenBank/DDBJ whole genome shotgun (WGS) entry which is preliminary data.</text>
</comment>
<feature type="transmembrane region" description="Helical" evidence="1">
    <location>
        <begin position="112"/>
        <end position="135"/>
    </location>
</feature>
<dbReference type="Proteomes" id="UP000652761">
    <property type="component" value="Unassembled WGS sequence"/>
</dbReference>
<dbReference type="PANTHER" id="PTHR33133:SF14">
    <property type="entry name" value="OS06G0653700 PROTEIN"/>
    <property type="match status" value="1"/>
</dbReference>
<dbReference type="PANTHER" id="PTHR33133">
    <property type="entry name" value="OS08G0107100 PROTEIN-RELATED"/>
    <property type="match status" value="1"/>
</dbReference>
<evidence type="ECO:0000313" key="2">
    <source>
        <dbReference type="EMBL" id="MQL96512.1"/>
    </source>
</evidence>
<accession>A0A843VD73</accession>
<proteinExistence type="predicted"/>
<evidence type="ECO:0000313" key="3">
    <source>
        <dbReference type="Proteomes" id="UP000652761"/>
    </source>
</evidence>
<reference evidence="2" key="1">
    <citation type="submission" date="2017-07" db="EMBL/GenBank/DDBJ databases">
        <title>Taro Niue Genome Assembly and Annotation.</title>
        <authorList>
            <person name="Atibalentja N."/>
            <person name="Keating K."/>
            <person name="Fields C.J."/>
        </authorList>
    </citation>
    <scope>NUCLEOTIDE SEQUENCE</scope>
    <source>
        <strain evidence="2">Niue_2</strain>
        <tissue evidence="2">Leaf</tissue>
    </source>
</reference>
<gene>
    <name evidence="2" type="ORF">Taro_029201</name>
</gene>
<keyword evidence="3" id="KW-1185">Reference proteome</keyword>
<keyword evidence="1" id="KW-0812">Transmembrane</keyword>
<dbReference type="EMBL" id="NMUH01001924">
    <property type="protein sequence ID" value="MQL96512.1"/>
    <property type="molecule type" value="Genomic_DNA"/>
</dbReference>
<sequence>MKAWSALRRQGVAPRFPCRDGRRTLRTALLVLVSCNLVLALTKAHRHLPVHPRPDKPSTAAFHNGARPVGFLLSRASTIAMAYASAAACGGGHGRAPEEMLSRAGRTWKRPAATLLCVELLATACSSLLWTLSALTRATRGPAAEALFMSASAALALWLGPVLFAHSEIACRLSLVASIEEEDCEGMEALRRAGEVVEGRKVQGFVVAMLLAQLEQAPAPAGAAAGGFVGAALHLIVKFLSCLVYTMFYQYCKKKHGKGGEKGKKD</sequence>
<evidence type="ECO:0000256" key="1">
    <source>
        <dbReference type="SAM" id="Phobius"/>
    </source>
</evidence>
<organism evidence="2 3">
    <name type="scientific">Colocasia esculenta</name>
    <name type="common">Wild taro</name>
    <name type="synonym">Arum esculentum</name>
    <dbReference type="NCBI Taxonomy" id="4460"/>
    <lineage>
        <taxon>Eukaryota</taxon>
        <taxon>Viridiplantae</taxon>
        <taxon>Streptophyta</taxon>
        <taxon>Embryophyta</taxon>
        <taxon>Tracheophyta</taxon>
        <taxon>Spermatophyta</taxon>
        <taxon>Magnoliopsida</taxon>
        <taxon>Liliopsida</taxon>
        <taxon>Araceae</taxon>
        <taxon>Aroideae</taxon>
        <taxon>Colocasieae</taxon>
        <taxon>Colocasia</taxon>
    </lineage>
</organism>
<keyword evidence="1" id="KW-1133">Transmembrane helix</keyword>